<dbReference type="InterPro" id="IPR004408">
    <property type="entry name" value="Biotin_CoA_COase_ligase"/>
</dbReference>
<sequence>MINRALLDILADGQFHSGEEIGAALGISRAAVWKQLQKLEAVDVPLESIKGRGYCVPGGLNLLDPSAVKAALPQGAAGLADQLTIVPSVDSTNSLASQALENGSGHGASFVAEHQSAGRGRRGRQWLSPFARSLYLTTIWEFTNGAAALEGLSLSVAVAVARALRRYGIDGLALKWPNDVLAGDKKLAGILLEMQGDPAGLCQVLVGIGLNVDLRGCQTGSIERPWIDLRSVAEVEPERNKLLAKLLVELAAVYREFAGGGFGVHKDEWLALDAYKDAPVAIQLGEEWVNGIARGVDAGGGLVLDVDGVNRTFYGGEVSLRAGR</sequence>
<dbReference type="InterPro" id="IPR036390">
    <property type="entry name" value="WH_DNA-bd_sf"/>
</dbReference>
<reference evidence="8 9" key="1">
    <citation type="submission" date="2020-12" db="EMBL/GenBank/DDBJ databases">
        <authorList>
            <person name="Shan Y."/>
        </authorList>
    </citation>
    <scope>NUCLEOTIDE SEQUENCE [LARGE SCALE GENOMIC DNA]</scope>
    <source>
        <strain evidence="9">csc3.9</strain>
    </source>
</reference>
<dbReference type="PANTHER" id="PTHR12835">
    <property type="entry name" value="BIOTIN PROTEIN LIGASE"/>
    <property type="match status" value="1"/>
</dbReference>
<evidence type="ECO:0000256" key="6">
    <source>
        <dbReference type="HAMAP-Rule" id="MF_00978"/>
    </source>
</evidence>
<evidence type="ECO:0000256" key="2">
    <source>
        <dbReference type="ARBA" id="ARBA00022741"/>
    </source>
</evidence>
<dbReference type="PANTHER" id="PTHR12835:SF5">
    <property type="entry name" value="BIOTIN--PROTEIN LIGASE"/>
    <property type="match status" value="1"/>
</dbReference>
<dbReference type="KEGG" id="snan:I6N98_14480"/>
<name>A0A7T4QZK5_9GAMM</name>
<dbReference type="HAMAP" id="MF_00978">
    <property type="entry name" value="Bifunct_BirA"/>
    <property type="match status" value="1"/>
</dbReference>
<dbReference type="EC" id="6.3.4.15" evidence="6"/>
<dbReference type="InterPro" id="IPR013196">
    <property type="entry name" value="HTH_11"/>
</dbReference>
<dbReference type="GO" id="GO:0006355">
    <property type="term" value="P:regulation of DNA-templated transcription"/>
    <property type="evidence" value="ECO:0007669"/>
    <property type="project" value="UniProtKB-UniRule"/>
</dbReference>
<keyword evidence="6" id="KW-0805">Transcription regulation</keyword>
<keyword evidence="9" id="KW-1185">Reference proteome</keyword>
<evidence type="ECO:0000256" key="4">
    <source>
        <dbReference type="ARBA" id="ARBA00023267"/>
    </source>
</evidence>
<feature type="binding site" evidence="6">
    <location>
        <position position="115"/>
    </location>
    <ligand>
        <name>biotin</name>
        <dbReference type="ChEBI" id="CHEBI:57586"/>
    </ligand>
</feature>
<dbReference type="InterPro" id="IPR045864">
    <property type="entry name" value="aa-tRNA-synth_II/BPL/LPL"/>
</dbReference>
<dbReference type="InterPro" id="IPR036388">
    <property type="entry name" value="WH-like_DNA-bd_sf"/>
</dbReference>
<dbReference type="Pfam" id="PF08279">
    <property type="entry name" value="HTH_11"/>
    <property type="match status" value="1"/>
</dbReference>
<dbReference type="InterPro" id="IPR003142">
    <property type="entry name" value="BPL_C"/>
</dbReference>
<proteinExistence type="inferred from homology"/>
<dbReference type="Proteomes" id="UP000596063">
    <property type="component" value="Chromosome"/>
</dbReference>
<feature type="binding site" evidence="6">
    <location>
        <begin position="91"/>
        <end position="93"/>
    </location>
    <ligand>
        <name>biotin</name>
        <dbReference type="ChEBI" id="CHEBI:57586"/>
    </ligand>
</feature>
<dbReference type="Pfam" id="PF02237">
    <property type="entry name" value="BPL_C"/>
    <property type="match status" value="1"/>
</dbReference>
<dbReference type="Gene3D" id="1.10.10.10">
    <property type="entry name" value="Winged helix-like DNA-binding domain superfamily/Winged helix DNA-binding domain"/>
    <property type="match status" value="1"/>
</dbReference>
<dbReference type="RefSeq" id="WP_198569051.1">
    <property type="nucleotide sequence ID" value="NZ_CP066167.1"/>
</dbReference>
<feature type="domain" description="BPL/LPL catalytic" evidence="7">
    <location>
        <begin position="66"/>
        <end position="258"/>
    </location>
</feature>
<dbReference type="GO" id="GO:0004077">
    <property type="term" value="F:biotin--[biotin carboxyl-carrier protein] ligase activity"/>
    <property type="evidence" value="ECO:0007669"/>
    <property type="project" value="UniProtKB-UniRule"/>
</dbReference>
<evidence type="ECO:0000259" key="7">
    <source>
        <dbReference type="PROSITE" id="PS51733"/>
    </source>
</evidence>
<evidence type="ECO:0000256" key="1">
    <source>
        <dbReference type="ARBA" id="ARBA00022598"/>
    </source>
</evidence>
<dbReference type="SUPFAM" id="SSF55681">
    <property type="entry name" value="Class II aaRS and biotin synthetases"/>
    <property type="match status" value="1"/>
</dbReference>
<accession>A0A7T4QZK5</accession>
<gene>
    <name evidence="6 8" type="primary">birA</name>
    <name evidence="8" type="ORF">I6N98_14480</name>
</gene>
<evidence type="ECO:0000313" key="9">
    <source>
        <dbReference type="Proteomes" id="UP000596063"/>
    </source>
</evidence>
<protein>
    <recommendedName>
        <fullName evidence="6">Bifunctional ligase/repressor BirA</fullName>
    </recommendedName>
    <alternativeName>
        <fullName evidence="6">Biotin operon repressor</fullName>
    </alternativeName>
    <alternativeName>
        <fullName evidence="6">Biotin--[acetyl-CoA-carboxylase] ligase</fullName>
        <ecNumber evidence="6">6.3.4.15</ecNumber>
    </alternativeName>
    <alternativeName>
        <fullName evidence="6">Biotin--protein ligase</fullName>
    </alternativeName>
    <alternativeName>
        <fullName evidence="6">Biotin-[acetyl-CoA carboxylase] synthetase</fullName>
    </alternativeName>
</protein>
<dbReference type="GO" id="GO:0003677">
    <property type="term" value="F:DNA binding"/>
    <property type="evidence" value="ECO:0007669"/>
    <property type="project" value="UniProtKB-UniRule"/>
</dbReference>
<organism evidence="8 9">
    <name type="scientific">Spongiibacter nanhainus</name>
    <dbReference type="NCBI Taxonomy" id="2794344"/>
    <lineage>
        <taxon>Bacteria</taxon>
        <taxon>Pseudomonadati</taxon>
        <taxon>Pseudomonadota</taxon>
        <taxon>Gammaproteobacteria</taxon>
        <taxon>Cellvibrionales</taxon>
        <taxon>Spongiibacteraceae</taxon>
        <taxon>Spongiibacter</taxon>
    </lineage>
</organism>
<keyword evidence="6" id="KW-0678">Repressor</keyword>
<dbReference type="NCBIfam" id="TIGR00121">
    <property type="entry name" value="birA_ligase"/>
    <property type="match status" value="1"/>
</dbReference>
<feature type="DNA-binding region" description="H-T-H motif" evidence="6">
    <location>
        <begin position="18"/>
        <end position="37"/>
    </location>
</feature>
<dbReference type="Gene3D" id="3.30.930.10">
    <property type="entry name" value="Bira Bifunctional Protein, Domain 2"/>
    <property type="match status" value="1"/>
</dbReference>
<dbReference type="InterPro" id="IPR030855">
    <property type="entry name" value="Bifunct_BirA"/>
</dbReference>
<keyword evidence="2 6" id="KW-0547">Nucleotide-binding</keyword>
<comment type="function">
    <text evidence="6">Acts both as a biotin--[acetyl-CoA-carboxylase] ligase and a biotin-operon repressor. In the presence of ATP, BirA activates biotin to form the BirA-biotinyl-5'-adenylate (BirA-bio-5'-AMP or holoBirA) complex. HoloBirA can either transfer the biotinyl moiety to the biotin carboxyl carrier protein (BCCP) subunit of acetyl-CoA carboxylase, or bind to the biotin operator site and inhibit transcription of the operon.</text>
</comment>
<dbReference type="InterPro" id="IPR004143">
    <property type="entry name" value="BPL_LPL_catalytic"/>
</dbReference>
<dbReference type="CDD" id="cd16442">
    <property type="entry name" value="BPL"/>
    <property type="match status" value="1"/>
</dbReference>
<keyword evidence="1 6" id="KW-0436">Ligase</keyword>
<dbReference type="SUPFAM" id="SSF50037">
    <property type="entry name" value="C-terminal domain of transcriptional repressors"/>
    <property type="match status" value="1"/>
</dbReference>
<dbReference type="AlphaFoldDB" id="A0A7T4QZK5"/>
<comment type="catalytic activity">
    <reaction evidence="5 6">
        <text>biotin + L-lysyl-[protein] + ATP = N(6)-biotinyl-L-lysyl-[protein] + AMP + diphosphate + H(+)</text>
        <dbReference type="Rhea" id="RHEA:11756"/>
        <dbReference type="Rhea" id="RHEA-COMP:9752"/>
        <dbReference type="Rhea" id="RHEA-COMP:10505"/>
        <dbReference type="ChEBI" id="CHEBI:15378"/>
        <dbReference type="ChEBI" id="CHEBI:29969"/>
        <dbReference type="ChEBI" id="CHEBI:30616"/>
        <dbReference type="ChEBI" id="CHEBI:33019"/>
        <dbReference type="ChEBI" id="CHEBI:57586"/>
        <dbReference type="ChEBI" id="CHEBI:83144"/>
        <dbReference type="ChEBI" id="CHEBI:456215"/>
        <dbReference type="EC" id="6.3.4.15"/>
    </reaction>
</comment>
<dbReference type="SUPFAM" id="SSF46785">
    <property type="entry name" value="Winged helix' DNA-binding domain"/>
    <property type="match status" value="1"/>
</dbReference>
<dbReference type="GO" id="GO:0005737">
    <property type="term" value="C:cytoplasm"/>
    <property type="evidence" value="ECO:0007669"/>
    <property type="project" value="TreeGrafter"/>
</dbReference>
<keyword evidence="3 6" id="KW-0067">ATP-binding</keyword>
<evidence type="ECO:0000256" key="5">
    <source>
        <dbReference type="ARBA" id="ARBA00047846"/>
    </source>
</evidence>
<keyword evidence="6" id="KW-0804">Transcription</keyword>
<comment type="similarity">
    <text evidence="6">Belongs to the biotin--protein ligase family.</text>
</comment>
<dbReference type="PROSITE" id="PS51733">
    <property type="entry name" value="BPL_LPL_CATALYTIC"/>
    <property type="match status" value="1"/>
</dbReference>
<dbReference type="Pfam" id="PF03099">
    <property type="entry name" value="BPL_LplA_LipB"/>
    <property type="match status" value="1"/>
</dbReference>
<keyword evidence="6" id="KW-0238">DNA-binding</keyword>
<dbReference type="NCBIfam" id="NF008847">
    <property type="entry name" value="PRK11886.1-2"/>
    <property type="match status" value="1"/>
</dbReference>
<keyword evidence="4 6" id="KW-0092">Biotin</keyword>
<evidence type="ECO:0000313" key="8">
    <source>
        <dbReference type="EMBL" id="QQD17552.1"/>
    </source>
</evidence>
<dbReference type="GO" id="GO:0005524">
    <property type="term" value="F:ATP binding"/>
    <property type="evidence" value="ECO:0007669"/>
    <property type="project" value="UniProtKB-UniRule"/>
</dbReference>
<feature type="binding site" evidence="6">
    <location>
        <begin position="119"/>
        <end position="121"/>
    </location>
    <ligand>
        <name>biotin</name>
        <dbReference type="ChEBI" id="CHEBI:57586"/>
    </ligand>
</feature>
<evidence type="ECO:0000256" key="3">
    <source>
        <dbReference type="ARBA" id="ARBA00022840"/>
    </source>
</evidence>
<dbReference type="InterPro" id="IPR008988">
    <property type="entry name" value="Transcriptional_repressor_C"/>
</dbReference>
<feature type="binding site" evidence="6">
    <location>
        <position position="186"/>
    </location>
    <ligand>
        <name>biotin</name>
        <dbReference type="ChEBI" id="CHEBI:57586"/>
    </ligand>
</feature>
<dbReference type="Gene3D" id="2.30.30.100">
    <property type="match status" value="1"/>
</dbReference>
<dbReference type="EMBL" id="CP066167">
    <property type="protein sequence ID" value="QQD17552.1"/>
    <property type="molecule type" value="Genomic_DNA"/>
</dbReference>